<accession>A0ABN7W7F8</accession>
<comment type="caution">
    <text evidence="4">The sequence shown here is derived from an EMBL/GenBank/DDBJ whole genome shotgun (WGS) entry which is preliminary data.</text>
</comment>
<evidence type="ECO:0000256" key="2">
    <source>
        <dbReference type="SAM" id="Phobius"/>
    </source>
</evidence>
<evidence type="ECO:0000256" key="1">
    <source>
        <dbReference type="ARBA" id="ARBA00023125"/>
    </source>
</evidence>
<evidence type="ECO:0000313" key="5">
    <source>
        <dbReference type="Proteomes" id="UP000789901"/>
    </source>
</evidence>
<protein>
    <submittedName>
        <fullName evidence="4">35320_t:CDS:1</fullName>
    </submittedName>
</protein>
<dbReference type="Pfam" id="PF14372">
    <property type="entry name" value="hAT-like_RNase-H"/>
    <property type="match status" value="1"/>
</dbReference>
<dbReference type="InterPro" id="IPR012337">
    <property type="entry name" value="RNaseH-like_sf"/>
</dbReference>
<evidence type="ECO:0000313" key="4">
    <source>
        <dbReference type="EMBL" id="CAG8820376.1"/>
    </source>
</evidence>
<dbReference type="EMBL" id="CAJVQB010033866">
    <property type="protein sequence ID" value="CAG8820376.1"/>
    <property type="molecule type" value="Genomic_DNA"/>
</dbReference>
<evidence type="ECO:0000259" key="3">
    <source>
        <dbReference type="Pfam" id="PF14372"/>
    </source>
</evidence>
<reference evidence="4 5" key="1">
    <citation type="submission" date="2021-06" db="EMBL/GenBank/DDBJ databases">
        <authorList>
            <person name="Kallberg Y."/>
            <person name="Tangrot J."/>
            <person name="Rosling A."/>
        </authorList>
    </citation>
    <scope>NUCLEOTIDE SEQUENCE [LARGE SCALE GENOMIC DNA]</scope>
    <source>
        <strain evidence="4 5">120-4 pot B 10/14</strain>
    </source>
</reference>
<dbReference type="InterPro" id="IPR025525">
    <property type="entry name" value="hAT-like_transposase_RNase-H"/>
</dbReference>
<gene>
    <name evidence="4" type="ORF">GMARGA_LOCUS27554</name>
</gene>
<feature type="transmembrane region" description="Helical" evidence="2">
    <location>
        <begin position="131"/>
        <end position="149"/>
    </location>
</feature>
<dbReference type="Proteomes" id="UP000789901">
    <property type="component" value="Unassembled WGS sequence"/>
</dbReference>
<feature type="domain" description="hAT-like transposase RNase-H fold" evidence="3">
    <location>
        <begin position="186"/>
        <end position="264"/>
    </location>
</feature>
<feature type="non-terminal residue" evidence="4">
    <location>
        <position position="1"/>
    </location>
</feature>
<keyword evidence="2" id="KW-0812">Transmembrane</keyword>
<organism evidence="4 5">
    <name type="scientific">Gigaspora margarita</name>
    <dbReference type="NCBI Taxonomy" id="4874"/>
    <lineage>
        <taxon>Eukaryota</taxon>
        <taxon>Fungi</taxon>
        <taxon>Fungi incertae sedis</taxon>
        <taxon>Mucoromycota</taxon>
        <taxon>Glomeromycotina</taxon>
        <taxon>Glomeromycetes</taxon>
        <taxon>Diversisporales</taxon>
        <taxon>Gigasporaceae</taxon>
        <taxon>Gigaspora</taxon>
    </lineage>
</organism>
<dbReference type="PANTHER" id="PTHR46481">
    <property type="entry name" value="ZINC FINGER BED DOMAIN-CONTAINING PROTEIN 4"/>
    <property type="match status" value="1"/>
</dbReference>
<keyword evidence="1" id="KW-0238">DNA-binding</keyword>
<dbReference type="PANTHER" id="PTHR46481:SF7">
    <property type="entry name" value="ZINC FINGER BED DOMAIN-CONTAINING PROTEIN RICESLEEPER 2-LIKE"/>
    <property type="match status" value="1"/>
</dbReference>
<feature type="transmembrane region" description="Helical" evidence="2">
    <location>
        <begin position="81"/>
        <end position="100"/>
    </location>
</feature>
<dbReference type="SUPFAM" id="SSF53098">
    <property type="entry name" value="Ribonuclease H-like"/>
    <property type="match status" value="1"/>
</dbReference>
<keyword evidence="5" id="KW-1185">Reference proteome</keyword>
<keyword evidence="2" id="KW-1133">Transmembrane helix</keyword>
<keyword evidence="2" id="KW-0472">Membrane</keyword>
<dbReference type="InterPro" id="IPR052035">
    <property type="entry name" value="ZnF_BED_domain_contain"/>
</dbReference>
<proteinExistence type="predicted"/>
<name>A0ABN7W7F8_GIGMA</name>
<sequence>HWIDHDWKLKKILLDIRMLSHPHTGEEIEEQLHAIFADFDITTKILCATTNRGSNVILAIQLLKKNFVLQNNHFDFWSHRCLAHLLNLIVIAAISSSLSITQDFRELGKSVGESEAICKIPQDVSTWWNSTYLMLSVYITMPTTIAAIIRRNKSLNKYKLSLQKEADLQAATQFFRPFYETTNVLSGSTYTTLGFSILLVDDIVNTISSCIQNSASPEFLKTAAIQMSDKLQKYTDKIFDNTAFIAAILDPHIKLELIPADMNTEVNRAIFNNVLRSEYFLLILSNSSTNLETPSNLSYTKQIAQKRRTILLLIGQMNLPNN</sequence>